<dbReference type="SUPFAM" id="SSF53448">
    <property type="entry name" value="Nucleotide-diphospho-sugar transferases"/>
    <property type="match status" value="1"/>
</dbReference>
<accession>A0A1M6N0L0</accession>
<reference evidence="7" key="1">
    <citation type="submission" date="2016-11" db="EMBL/GenBank/DDBJ databases">
        <authorList>
            <person name="Varghese N."/>
            <person name="Submissions S."/>
        </authorList>
    </citation>
    <scope>NUCLEOTIDE SEQUENCE [LARGE SCALE GENOMIC DNA]</scope>
    <source>
        <strain evidence="7">USBA-503</strain>
    </source>
</reference>
<comment type="similarity">
    <text evidence="2">Belongs to the glycosyltransferase 2 family.</text>
</comment>
<dbReference type="STRING" id="1830138.SAMN05443507_10535"/>
<protein>
    <submittedName>
        <fullName evidence="6">Glycosyltransferase, GT2 family</fullName>
    </submittedName>
</protein>
<dbReference type="OrthoDB" id="9771846at2"/>
<dbReference type="EMBL" id="FRAF01000005">
    <property type="protein sequence ID" value="SHJ89251.1"/>
    <property type="molecule type" value="Genomic_DNA"/>
</dbReference>
<dbReference type="PANTHER" id="PTHR43179">
    <property type="entry name" value="RHAMNOSYLTRANSFERASE WBBL"/>
    <property type="match status" value="1"/>
</dbReference>
<evidence type="ECO:0000256" key="3">
    <source>
        <dbReference type="ARBA" id="ARBA00022676"/>
    </source>
</evidence>
<evidence type="ECO:0000256" key="4">
    <source>
        <dbReference type="ARBA" id="ARBA00022679"/>
    </source>
</evidence>
<keyword evidence="7" id="KW-1185">Reference proteome</keyword>
<organism evidence="6 7">
    <name type="scientific">Alicyclobacillus tolerans</name>
    <dbReference type="NCBI Taxonomy" id="90970"/>
    <lineage>
        <taxon>Bacteria</taxon>
        <taxon>Bacillati</taxon>
        <taxon>Bacillota</taxon>
        <taxon>Bacilli</taxon>
        <taxon>Bacillales</taxon>
        <taxon>Alicyclobacillaceae</taxon>
        <taxon>Alicyclobacillus</taxon>
    </lineage>
</organism>
<evidence type="ECO:0000259" key="5">
    <source>
        <dbReference type="Pfam" id="PF00535"/>
    </source>
</evidence>
<sequence length="335" mass="39082">MRMRIEKKDEKSGLADYSSSNQPFVQVQMVTYNHENWIERTLLSILHQTYQLIRILVIDNNSSDQTVSKIHALFPDIEVIENQRNIGYSAAHNLGFQNALESDIEWVMTINPDVELLPDYVEKIMYRIHDFPDAGGFTGKLLRGKENPDNQIIDSTGLVKGPFFHVFDRGANCKDSPSNSSSNEVWGVCGAAAIYFLPMFMDIQMWNGNYFDESFFIYKEDVDVCWRSQIRGWKFYYIADAVAYHNRGWKKNSPPSQLAIIHSFANQIALLMTYAENPLYKFLCMMVEFIRLMRIFIVHPSLATQILQKIFKQYHFVIQKKAFYRENSEWREVSS</sequence>
<feature type="domain" description="Glycosyltransferase 2-like" evidence="5">
    <location>
        <begin position="29"/>
        <end position="133"/>
    </location>
</feature>
<dbReference type="CDD" id="cd04186">
    <property type="entry name" value="GT_2_like_c"/>
    <property type="match status" value="1"/>
</dbReference>
<dbReference type="Pfam" id="PF00535">
    <property type="entry name" value="Glycos_transf_2"/>
    <property type="match status" value="1"/>
</dbReference>
<dbReference type="RefSeq" id="WP_072873281.1">
    <property type="nucleotide sequence ID" value="NZ_FRAF01000005.1"/>
</dbReference>
<dbReference type="Proteomes" id="UP000184016">
    <property type="component" value="Unassembled WGS sequence"/>
</dbReference>
<comment type="pathway">
    <text evidence="1">Cell wall biogenesis; cell wall polysaccharide biosynthesis.</text>
</comment>
<name>A0A1M6N0L0_9BACL</name>
<evidence type="ECO:0000256" key="1">
    <source>
        <dbReference type="ARBA" id="ARBA00004776"/>
    </source>
</evidence>
<evidence type="ECO:0000313" key="7">
    <source>
        <dbReference type="Proteomes" id="UP000184016"/>
    </source>
</evidence>
<evidence type="ECO:0000256" key="2">
    <source>
        <dbReference type="ARBA" id="ARBA00006739"/>
    </source>
</evidence>
<dbReference type="AlphaFoldDB" id="A0A1M6N0L0"/>
<keyword evidence="3" id="KW-0328">Glycosyltransferase</keyword>
<dbReference type="InterPro" id="IPR001173">
    <property type="entry name" value="Glyco_trans_2-like"/>
</dbReference>
<keyword evidence="4 6" id="KW-0808">Transferase</keyword>
<gene>
    <name evidence="6" type="ORF">SAMN05443507_10535</name>
</gene>
<evidence type="ECO:0000313" key="6">
    <source>
        <dbReference type="EMBL" id="SHJ89251.1"/>
    </source>
</evidence>
<proteinExistence type="inferred from homology"/>
<dbReference type="InterPro" id="IPR029044">
    <property type="entry name" value="Nucleotide-diphossugar_trans"/>
</dbReference>
<dbReference type="Gene3D" id="3.90.550.10">
    <property type="entry name" value="Spore Coat Polysaccharide Biosynthesis Protein SpsA, Chain A"/>
    <property type="match status" value="1"/>
</dbReference>
<dbReference type="GO" id="GO:0016757">
    <property type="term" value="F:glycosyltransferase activity"/>
    <property type="evidence" value="ECO:0007669"/>
    <property type="project" value="UniProtKB-KW"/>
</dbReference>
<dbReference type="PANTHER" id="PTHR43179:SF12">
    <property type="entry name" value="GALACTOFURANOSYLTRANSFERASE GLFT2"/>
    <property type="match status" value="1"/>
</dbReference>